<keyword evidence="3 6" id="KW-0812">Transmembrane</keyword>
<sequence>MRESTVRGHQRLMRALIIQASLPLFFIFPPILIYGIYHFEIINVTIIEYLVYVLFSFYPATSPFVTLYFVKPFNMAVRKLIGIPTKVSDATKSLQTAISTMK</sequence>
<dbReference type="PANTHER" id="PTHR22945">
    <property type="entry name" value="SERPENTINE RECEPTOR, CLASS D DELTA"/>
    <property type="match status" value="1"/>
</dbReference>
<protein>
    <recommendedName>
        <fullName evidence="9">G protein-coupled receptor</fullName>
    </recommendedName>
</protein>
<dbReference type="Proteomes" id="UP001331761">
    <property type="component" value="Unassembled WGS sequence"/>
</dbReference>
<dbReference type="EMBL" id="WIXE01024325">
    <property type="protein sequence ID" value="KAK5965707.1"/>
    <property type="molecule type" value="Genomic_DNA"/>
</dbReference>
<gene>
    <name evidence="7" type="ORF">GCK32_012814</name>
</gene>
<proteinExistence type="inferred from homology"/>
<dbReference type="SUPFAM" id="SSF81321">
    <property type="entry name" value="Family A G protein-coupled receptor-like"/>
    <property type="match status" value="1"/>
</dbReference>
<comment type="subcellular location">
    <subcellularLocation>
        <location evidence="1">Membrane</location>
        <topology evidence="1">Multi-pass membrane protein</topology>
    </subcellularLocation>
</comment>
<dbReference type="Pfam" id="PF10317">
    <property type="entry name" value="7TM_GPCR_Srd"/>
    <property type="match status" value="1"/>
</dbReference>
<comment type="caution">
    <text evidence="7">The sequence shown here is derived from an EMBL/GenBank/DDBJ whole genome shotgun (WGS) entry which is preliminary data.</text>
</comment>
<evidence type="ECO:0000256" key="5">
    <source>
        <dbReference type="ARBA" id="ARBA00023136"/>
    </source>
</evidence>
<evidence type="ECO:0000313" key="8">
    <source>
        <dbReference type="Proteomes" id="UP001331761"/>
    </source>
</evidence>
<evidence type="ECO:0008006" key="9">
    <source>
        <dbReference type="Google" id="ProtNLM"/>
    </source>
</evidence>
<evidence type="ECO:0000256" key="6">
    <source>
        <dbReference type="SAM" id="Phobius"/>
    </source>
</evidence>
<keyword evidence="5 6" id="KW-0472">Membrane</keyword>
<organism evidence="7 8">
    <name type="scientific">Trichostrongylus colubriformis</name>
    <name type="common">Black scour worm</name>
    <dbReference type="NCBI Taxonomy" id="6319"/>
    <lineage>
        <taxon>Eukaryota</taxon>
        <taxon>Metazoa</taxon>
        <taxon>Ecdysozoa</taxon>
        <taxon>Nematoda</taxon>
        <taxon>Chromadorea</taxon>
        <taxon>Rhabditida</taxon>
        <taxon>Rhabditina</taxon>
        <taxon>Rhabditomorpha</taxon>
        <taxon>Strongyloidea</taxon>
        <taxon>Trichostrongylidae</taxon>
        <taxon>Trichostrongylus</taxon>
    </lineage>
</organism>
<feature type="transmembrane region" description="Helical" evidence="6">
    <location>
        <begin position="49"/>
        <end position="70"/>
    </location>
</feature>
<feature type="transmembrane region" description="Helical" evidence="6">
    <location>
        <begin position="12"/>
        <end position="37"/>
    </location>
</feature>
<evidence type="ECO:0000313" key="7">
    <source>
        <dbReference type="EMBL" id="KAK5965707.1"/>
    </source>
</evidence>
<dbReference type="InterPro" id="IPR050920">
    <property type="entry name" value="Nematode_rcpt-like_delta"/>
</dbReference>
<dbReference type="AlphaFoldDB" id="A0AAN8ETH9"/>
<name>A0AAN8ETH9_TRICO</name>
<accession>A0AAN8ETH9</accession>
<reference evidence="7 8" key="1">
    <citation type="submission" date="2019-10" db="EMBL/GenBank/DDBJ databases">
        <title>Assembly and Annotation for the nematode Trichostrongylus colubriformis.</title>
        <authorList>
            <person name="Martin J."/>
        </authorList>
    </citation>
    <scope>NUCLEOTIDE SEQUENCE [LARGE SCALE GENOMIC DNA]</scope>
    <source>
        <strain evidence="7">G859</strain>
        <tissue evidence="7">Whole worm</tissue>
    </source>
</reference>
<keyword evidence="4 6" id="KW-1133">Transmembrane helix</keyword>
<keyword evidence="8" id="KW-1185">Reference proteome</keyword>
<evidence type="ECO:0000256" key="2">
    <source>
        <dbReference type="ARBA" id="ARBA00009166"/>
    </source>
</evidence>
<dbReference type="PANTHER" id="PTHR22945:SF96">
    <property type="entry name" value="SERPENTINE RECEPTOR, CLASS D (DELTA)"/>
    <property type="match status" value="1"/>
</dbReference>
<evidence type="ECO:0000256" key="1">
    <source>
        <dbReference type="ARBA" id="ARBA00004141"/>
    </source>
</evidence>
<dbReference type="GO" id="GO:0016020">
    <property type="term" value="C:membrane"/>
    <property type="evidence" value="ECO:0007669"/>
    <property type="project" value="UniProtKB-SubCell"/>
</dbReference>
<evidence type="ECO:0000256" key="3">
    <source>
        <dbReference type="ARBA" id="ARBA00022692"/>
    </source>
</evidence>
<dbReference type="InterPro" id="IPR019421">
    <property type="entry name" value="7TM_GPCR_serpentine_rcpt_Srd"/>
</dbReference>
<evidence type="ECO:0000256" key="4">
    <source>
        <dbReference type="ARBA" id="ARBA00022989"/>
    </source>
</evidence>
<comment type="similarity">
    <text evidence="2">Belongs to the nematode receptor-like protein srd family.</text>
</comment>